<dbReference type="AlphaFoldDB" id="A0AA85B2T7"/>
<name>A0AA85B2T7_9TREM</name>
<accession>A0AA85B2T7</accession>
<feature type="transmembrane region" description="Helical" evidence="1">
    <location>
        <begin position="324"/>
        <end position="344"/>
    </location>
</feature>
<dbReference type="WBParaSite" id="SMTH1_23150.1">
    <property type="protein sequence ID" value="SMTH1_23150.1"/>
    <property type="gene ID" value="SMTH1_23150"/>
</dbReference>
<feature type="transmembrane region" description="Helical" evidence="1">
    <location>
        <begin position="450"/>
        <end position="469"/>
    </location>
</feature>
<sequence>MDYVYILAPIGLGVILTLCSTGYCIYIHYSKRRLVERIKKEMLAKIINGPDAIVYNTHWRSNIETGKTNSVVSCPKPPGHVIGVGGSQVDIYSHPIQLRTDVFVQKVGSEVFSSLTNERLQVLNVPYRDYKHATHYGSPKTKNYTTSIPSHRAVKSDGIYDGKLTSNSRFNVSEGRLHCYSYFFIYVLIFSDKMLMNLEYQTKQKQFDKHNHSNNSHDGIHNEGADRKRFYIKVLIVFLSQVFLLNLVFYIFDYMPVLNQWIGQHIWSMYLLCLLNGYNAVILLKVPTIERFFPLNVIILSIFTIFHSSIVVNITYQNATVDDAISFIIVLLTSTVLFIITTKYSYDITVFFYQYFYVFIVPLIVLPILILIFTFIGFEILTSKLFMVFTFIHFQFFTIITAQTLQGGHDVEMEIEDYVLGSMQMFIVILCSSLSLSTLFERNFIEEYDLFKTIFLIFNIPLVYFSILINETNLKSKLNNHMDQITH</sequence>
<reference evidence="3" key="1">
    <citation type="submission" date="2023-11" db="UniProtKB">
        <authorList>
            <consortium name="WormBaseParasite"/>
        </authorList>
    </citation>
    <scope>IDENTIFICATION</scope>
</reference>
<keyword evidence="1" id="KW-1133">Transmembrane helix</keyword>
<evidence type="ECO:0000313" key="3">
    <source>
        <dbReference type="WBParaSite" id="SMTH1_23150.1"/>
    </source>
</evidence>
<proteinExistence type="predicted"/>
<keyword evidence="1" id="KW-0812">Transmembrane</keyword>
<feature type="transmembrane region" description="Helical" evidence="1">
    <location>
        <begin position="417"/>
        <end position="438"/>
    </location>
</feature>
<evidence type="ECO:0000256" key="1">
    <source>
        <dbReference type="SAM" id="Phobius"/>
    </source>
</evidence>
<evidence type="ECO:0000313" key="2">
    <source>
        <dbReference type="Proteomes" id="UP000050791"/>
    </source>
</evidence>
<protein>
    <submittedName>
        <fullName evidence="3">Uncharacterized protein</fullName>
    </submittedName>
</protein>
<feature type="transmembrane region" description="Helical" evidence="1">
    <location>
        <begin position="230"/>
        <end position="252"/>
    </location>
</feature>
<feature type="transmembrane region" description="Helical" evidence="1">
    <location>
        <begin position="6"/>
        <end position="29"/>
    </location>
</feature>
<feature type="transmembrane region" description="Helical" evidence="1">
    <location>
        <begin position="264"/>
        <end position="286"/>
    </location>
</feature>
<feature type="transmembrane region" description="Helical" evidence="1">
    <location>
        <begin position="384"/>
        <end position="405"/>
    </location>
</feature>
<keyword evidence="1" id="KW-0472">Membrane</keyword>
<feature type="transmembrane region" description="Helical" evidence="1">
    <location>
        <begin position="356"/>
        <end position="378"/>
    </location>
</feature>
<organism evidence="2 3">
    <name type="scientific">Schistosoma mattheei</name>
    <dbReference type="NCBI Taxonomy" id="31246"/>
    <lineage>
        <taxon>Eukaryota</taxon>
        <taxon>Metazoa</taxon>
        <taxon>Spiralia</taxon>
        <taxon>Lophotrochozoa</taxon>
        <taxon>Platyhelminthes</taxon>
        <taxon>Trematoda</taxon>
        <taxon>Digenea</taxon>
        <taxon>Strigeidida</taxon>
        <taxon>Schistosomatoidea</taxon>
        <taxon>Schistosomatidae</taxon>
        <taxon>Schistosoma</taxon>
    </lineage>
</organism>
<dbReference type="Proteomes" id="UP000050791">
    <property type="component" value="Unassembled WGS sequence"/>
</dbReference>
<feature type="transmembrane region" description="Helical" evidence="1">
    <location>
        <begin position="293"/>
        <end position="312"/>
    </location>
</feature>